<dbReference type="Gene3D" id="3.40.50.2300">
    <property type="match status" value="1"/>
</dbReference>
<dbReference type="CDD" id="cd17535">
    <property type="entry name" value="REC_NarL-like"/>
    <property type="match status" value="1"/>
</dbReference>
<protein>
    <submittedName>
        <fullName evidence="6">Response regulator transcription factor</fullName>
    </submittedName>
</protein>
<dbReference type="PROSITE" id="PS50043">
    <property type="entry name" value="HTH_LUXR_2"/>
    <property type="match status" value="1"/>
</dbReference>
<dbReference type="EMBL" id="JAJTWT010000001">
    <property type="protein sequence ID" value="MCE4535680.1"/>
    <property type="molecule type" value="Genomic_DNA"/>
</dbReference>
<evidence type="ECO:0000313" key="7">
    <source>
        <dbReference type="Proteomes" id="UP001201463"/>
    </source>
</evidence>
<dbReference type="Pfam" id="PF00072">
    <property type="entry name" value="Response_reg"/>
    <property type="match status" value="1"/>
</dbReference>
<accession>A0ABS8XEJ5</accession>
<feature type="domain" description="Response regulatory" evidence="5">
    <location>
        <begin position="2"/>
        <end position="119"/>
    </location>
</feature>
<reference evidence="6 7" key="1">
    <citation type="submission" date="2021-12" db="EMBL/GenBank/DDBJ databases">
        <title>Genome seq of p7.</title>
        <authorList>
            <person name="Seo T."/>
        </authorList>
    </citation>
    <scope>NUCLEOTIDE SEQUENCE [LARGE SCALE GENOMIC DNA]</scope>
    <source>
        <strain evidence="6 7">P7</strain>
    </source>
</reference>
<dbReference type="CDD" id="cd06170">
    <property type="entry name" value="LuxR_C_like"/>
    <property type="match status" value="1"/>
</dbReference>
<sequence length="200" mass="22050">MKILLVDDHVLIRQATRALIEQLMPRADIVEAASREQTLQRLREPPLPGWVLMDLGLPDNRDLALFHLLRRECPEARVAILSAQEDPDLARAAMDAGAAGFIPKSSQAEQLESALRVMLSGGSYLPPMLARPPSGQDLLQALTPRQRDVLGCLRQGHGNKDIARILGLSEPTVKTHLAAVFRALRVRNRVEAVVLLQKAD</sequence>
<evidence type="ECO:0000259" key="5">
    <source>
        <dbReference type="PROSITE" id="PS50110"/>
    </source>
</evidence>
<evidence type="ECO:0000256" key="1">
    <source>
        <dbReference type="ARBA" id="ARBA00022553"/>
    </source>
</evidence>
<gene>
    <name evidence="6" type="ORF">LXT12_00185</name>
</gene>
<dbReference type="SUPFAM" id="SSF52172">
    <property type="entry name" value="CheY-like"/>
    <property type="match status" value="1"/>
</dbReference>
<evidence type="ECO:0000256" key="2">
    <source>
        <dbReference type="ARBA" id="ARBA00023125"/>
    </source>
</evidence>
<dbReference type="PANTHER" id="PTHR45566">
    <property type="entry name" value="HTH-TYPE TRANSCRIPTIONAL REGULATOR YHJB-RELATED"/>
    <property type="match status" value="1"/>
</dbReference>
<dbReference type="Proteomes" id="UP001201463">
    <property type="component" value="Unassembled WGS sequence"/>
</dbReference>
<dbReference type="SMART" id="SM00421">
    <property type="entry name" value="HTH_LUXR"/>
    <property type="match status" value="1"/>
</dbReference>
<keyword evidence="2" id="KW-0238">DNA-binding</keyword>
<dbReference type="Pfam" id="PF00196">
    <property type="entry name" value="GerE"/>
    <property type="match status" value="1"/>
</dbReference>
<dbReference type="InterPro" id="IPR016032">
    <property type="entry name" value="Sig_transdc_resp-reg_C-effctor"/>
</dbReference>
<dbReference type="PROSITE" id="PS50110">
    <property type="entry name" value="RESPONSE_REGULATORY"/>
    <property type="match status" value="1"/>
</dbReference>
<keyword evidence="7" id="KW-1185">Reference proteome</keyword>
<proteinExistence type="predicted"/>
<dbReference type="InterPro" id="IPR000792">
    <property type="entry name" value="Tscrpt_reg_LuxR_C"/>
</dbReference>
<dbReference type="SUPFAM" id="SSF46894">
    <property type="entry name" value="C-terminal effector domain of the bipartite response regulators"/>
    <property type="match status" value="1"/>
</dbReference>
<evidence type="ECO:0000256" key="3">
    <source>
        <dbReference type="PROSITE-ProRule" id="PRU00169"/>
    </source>
</evidence>
<dbReference type="SMART" id="SM00448">
    <property type="entry name" value="REC"/>
    <property type="match status" value="1"/>
</dbReference>
<organism evidence="6 7">
    <name type="scientific">Pelomonas caseinilytica</name>
    <dbReference type="NCBI Taxonomy" id="2906763"/>
    <lineage>
        <taxon>Bacteria</taxon>
        <taxon>Pseudomonadati</taxon>
        <taxon>Pseudomonadota</taxon>
        <taxon>Betaproteobacteria</taxon>
        <taxon>Burkholderiales</taxon>
        <taxon>Sphaerotilaceae</taxon>
        <taxon>Roseateles</taxon>
    </lineage>
</organism>
<dbReference type="PRINTS" id="PR00038">
    <property type="entry name" value="HTHLUXR"/>
</dbReference>
<dbReference type="InterPro" id="IPR051015">
    <property type="entry name" value="EvgA-like"/>
</dbReference>
<dbReference type="InterPro" id="IPR011006">
    <property type="entry name" value="CheY-like_superfamily"/>
</dbReference>
<evidence type="ECO:0000259" key="4">
    <source>
        <dbReference type="PROSITE" id="PS50043"/>
    </source>
</evidence>
<feature type="domain" description="HTH luxR-type" evidence="4">
    <location>
        <begin position="135"/>
        <end position="200"/>
    </location>
</feature>
<comment type="caution">
    <text evidence="6">The sequence shown here is derived from an EMBL/GenBank/DDBJ whole genome shotgun (WGS) entry which is preliminary data.</text>
</comment>
<dbReference type="InterPro" id="IPR058245">
    <property type="entry name" value="NreC/VraR/RcsB-like_REC"/>
</dbReference>
<name>A0ABS8XEJ5_9BURK</name>
<evidence type="ECO:0000313" key="6">
    <source>
        <dbReference type="EMBL" id="MCE4535680.1"/>
    </source>
</evidence>
<keyword evidence="1 3" id="KW-0597">Phosphoprotein</keyword>
<dbReference type="PANTHER" id="PTHR45566:SF2">
    <property type="entry name" value="NARL SUBFAMILY"/>
    <property type="match status" value="1"/>
</dbReference>
<feature type="modified residue" description="4-aspartylphosphate" evidence="3">
    <location>
        <position position="54"/>
    </location>
</feature>
<dbReference type="InterPro" id="IPR001789">
    <property type="entry name" value="Sig_transdc_resp-reg_receiver"/>
</dbReference>